<comment type="caution">
    <text evidence="1">The sequence shown here is derived from an EMBL/GenBank/DDBJ whole genome shotgun (WGS) entry which is preliminary data.</text>
</comment>
<proteinExistence type="predicted"/>
<accession>A0A2M9Z9P0</accession>
<organism evidence="1 2">
    <name type="scientific">Leptospira wolffii</name>
    <dbReference type="NCBI Taxonomy" id="409998"/>
    <lineage>
        <taxon>Bacteria</taxon>
        <taxon>Pseudomonadati</taxon>
        <taxon>Spirochaetota</taxon>
        <taxon>Spirochaetia</taxon>
        <taxon>Leptospirales</taxon>
        <taxon>Leptospiraceae</taxon>
        <taxon>Leptospira</taxon>
    </lineage>
</organism>
<dbReference type="Proteomes" id="UP000231912">
    <property type="component" value="Unassembled WGS sequence"/>
</dbReference>
<protein>
    <submittedName>
        <fullName evidence="1">Uncharacterized protein</fullName>
    </submittedName>
</protein>
<evidence type="ECO:0000313" key="2">
    <source>
        <dbReference type="Proteomes" id="UP000231912"/>
    </source>
</evidence>
<evidence type="ECO:0000313" key="1">
    <source>
        <dbReference type="EMBL" id="PJZ65107.1"/>
    </source>
</evidence>
<name>A0A2M9Z9P0_9LEPT</name>
<dbReference type="EMBL" id="NPDT01000006">
    <property type="protein sequence ID" value="PJZ65107.1"/>
    <property type="molecule type" value="Genomic_DNA"/>
</dbReference>
<dbReference type="AlphaFoldDB" id="A0A2M9Z9P0"/>
<sequence length="202" mass="22773">MIKRLNLLILCIYLTLFPGCIAITYGVSNSPYILKKENLTSKKRALWITISSEFFLNGKKKIADDDATKDRIKLVKDTYNDSGLFMLQDRNTKDGLKVNITITEIGSANQGMAMLTGISFGLIPSWASSDFYVTTIYMDEQGRTTGEIVTKGSQLYLFHLGLLPFTPFLFPFSKVDDLIIELNDQSIKEAIRRGILQIEQNP</sequence>
<reference evidence="1 2" key="1">
    <citation type="submission" date="2017-07" db="EMBL/GenBank/DDBJ databases">
        <title>Leptospira spp. isolated from tropical soils.</title>
        <authorList>
            <person name="Thibeaux R."/>
            <person name="Iraola G."/>
            <person name="Ferres I."/>
            <person name="Bierque E."/>
            <person name="Girault D."/>
            <person name="Soupe-Gilbert M.-E."/>
            <person name="Picardeau M."/>
            <person name="Goarant C."/>
        </authorList>
    </citation>
    <scope>NUCLEOTIDE SEQUENCE [LARGE SCALE GENOMIC DNA]</scope>
    <source>
        <strain evidence="1 2">FH2-C-A2</strain>
    </source>
</reference>
<dbReference type="RefSeq" id="WP_100759519.1">
    <property type="nucleotide sequence ID" value="NZ_NPDT01000006.1"/>
</dbReference>
<gene>
    <name evidence="1" type="ORF">CH371_14365</name>
</gene>